<evidence type="ECO:0000313" key="5">
    <source>
        <dbReference type="EMBL" id="SET72705.1"/>
    </source>
</evidence>
<dbReference type="GO" id="GO:0055085">
    <property type="term" value="P:transmembrane transport"/>
    <property type="evidence" value="ECO:0007669"/>
    <property type="project" value="InterPro"/>
</dbReference>
<reference evidence="5 6" key="1">
    <citation type="submission" date="2016-10" db="EMBL/GenBank/DDBJ databases">
        <authorList>
            <person name="de Groot N.N."/>
        </authorList>
    </citation>
    <scope>NUCLEOTIDE SEQUENCE [LARGE SCALE GENOMIC DNA]</scope>
    <source>
        <strain evidence="5 6">KH1P1</strain>
    </source>
</reference>
<dbReference type="STRING" id="1526.SAMN02910262_00994"/>
<dbReference type="PANTHER" id="PTHR33376">
    <property type="match status" value="1"/>
</dbReference>
<keyword evidence="5" id="KW-0675">Receptor</keyword>
<dbReference type="InterPro" id="IPR038404">
    <property type="entry name" value="TRAP_DctP_sf"/>
</dbReference>
<name>A0A1I0GNU6_9FIRM</name>
<dbReference type="NCBIfam" id="NF037995">
    <property type="entry name" value="TRAP_S1"/>
    <property type="match status" value="1"/>
</dbReference>
<dbReference type="PANTHER" id="PTHR33376:SF7">
    <property type="entry name" value="C4-DICARBOXYLATE-BINDING PROTEIN DCTB"/>
    <property type="match status" value="1"/>
</dbReference>
<dbReference type="Gene3D" id="3.40.190.170">
    <property type="entry name" value="Bacterial extracellular solute-binding protein, family 7"/>
    <property type="match status" value="1"/>
</dbReference>
<dbReference type="AlphaFoldDB" id="A0A1I0GNU6"/>
<keyword evidence="6" id="KW-1185">Reference proteome</keyword>
<comment type="similarity">
    <text evidence="1">Belongs to the bacterial solute-binding protein 7 family.</text>
</comment>
<evidence type="ECO:0000256" key="1">
    <source>
        <dbReference type="ARBA" id="ARBA00009023"/>
    </source>
</evidence>
<dbReference type="InterPro" id="IPR018389">
    <property type="entry name" value="DctP_fam"/>
</dbReference>
<sequence>MLLAGMMMTSLAACGGSAAATTAAAADSKAESKAETAAEAAESKSEETKAADAGSASLPDASGDPQVTFQVTNTHAGAQIQDKTMDMLIELADKYSGGTIKGTKIEAGSLGGEREETEMIQLGTLECGLISDMGIDSAIGGLGWAWLPYMLTDYDQVDQYYINGWIGEELTKQMAAQGIVRVAATENAFRECGNVKKAIKSMDDINGMKIRVPETQAVQDFYTAIGAIPAAIATSETLAALEQGTVDGVDNSISNMDSMGVMERLKYITIMNYMYSGASIVTSEDFWNGMTEAQQACFKQAATEAGAYMRKEMRAATDKILEEGQKNGSFEVYEVEKGSDFYNALKEKAVALWDSYSKQYDASIIEKIKKDFSV</sequence>
<feature type="compositionally biased region" description="Basic and acidic residues" evidence="4">
    <location>
        <begin position="28"/>
        <end position="50"/>
    </location>
</feature>
<dbReference type="Proteomes" id="UP000199820">
    <property type="component" value="Unassembled WGS sequence"/>
</dbReference>
<dbReference type="EMBL" id="FOIL01000036">
    <property type="protein sequence ID" value="SET72705.1"/>
    <property type="molecule type" value="Genomic_DNA"/>
</dbReference>
<accession>A0A1I0GNU6</accession>
<dbReference type="eggNOG" id="COG1638">
    <property type="taxonomic scope" value="Bacteria"/>
</dbReference>
<organism evidence="5 6">
    <name type="scientific">[Clostridium] aminophilum</name>
    <dbReference type="NCBI Taxonomy" id="1526"/>
    <lineage>
        <taxon>Bacteria</taxon>
        <taxon>Bacillati</taxon>
        <taxon>Bacillota</taxon>
        <taxon>Clostridia</taxon>
        <taxon>Lachnospirales</taxon>
        <taxon>Lachnospiraceae</taxon>
    </lineage>
</organism>
<evidence type="ECO:0000256" key="4">
    <source>
        <dbReference type="SAM" id="MobiDB-lite"/>
    </source>
</evidence>
<dbReference type="CDD" id="cd13603">
    <property type="entry name" value="PBP2_TRAP_Siap_TeaA_like"/>
    <property type="match status" value="1"/>
</dbReference>
<evidence type="ECO:0000313" key="6">
    <source>
        <dbReference type="Proteomes" id="UP000199820"/>
    </source>
</evidence>
<keyword evidence="2" id="KW-0813">Transport</keyword>
<gene>
    <name evidence="5" type="ORF">SAMN04487771_103620</name>
</gene>
<feature type="region of interest" description="Disordered" evidence="4">
    <location>
        <begin position="22"/>
        <end position="67"/>
    </location>
</feature>
<dbReference type="Pfam" id="PF03480">
    <property type="entry name" value="DctP"/>
    <property type="match status" value="1"/>
</dbReference>
<evidence type="ECO:0000256" key="3">
    <source>
        <dbReference type="ARBA" id="ARBA00022729"/>
    </source>
</evidence>
<protein>
    <submittedName>
        <fullName evidence="5">Tripartite ATP-independent transporter solute receptor, DctP family</fullName>
    </submittedName>
</protein>
<proteinExistence type="inferred from homology"/>
<evidence type="ECO:0000256" key="2">
    <source>
        <dbReference type="ARBA" id="ARBA00022448"/>
    </source>
</evidence>
<keyword evidence="3" id="KW-0732">Signal</keyword>